<accession>A0A1Y1SIH6</accession>
<keyword evidence="1" id="KW-0732">Signal</keyword>
<proteinExistence type="predicted"/>
<dbReference type="InterPro" id="IPR010239">
    <property type="entry name" value="CHP02001"/>
</dbReference>
<feature type="chain" id="PRO_5012305011" evidence="1">
    <location>
        <begin position="20"/>
        <end position="237"/>
    </location>
</feature>
<dbReference type="NCBIfam" id="TIGR02001">
    <property type="entry name" value="gcw_chp"/>
    <property type="match status" value="1"/>
</dbReference>
<dbReference type="EMBL" id="AQQV01000001">
    <property type="protein sequence ID" value="ORE89473.1"/>
    <property type="molecule type" value="Genomic_DNA"/>
</dbReference>
<organism evidence="2 3">
    <name type="scientific">Oceanococcus atlanticus</name>
    <dbReference type="NCBI Taxonomy" id="1317117"/>
    <lineage>
        <taxon>Bacteria</taxon>
        <taxon>Pseudomonadati</taxon>
        <taxon>Pseudomonadota</taxon>
        <taxon>Gammaproteobacteria</taxon>
        <taxon>Chromatiales</taxon>
        <taxon>Oceanococcaceae</taxon>
        <taxon>Oceanococcus</taxon>
    </lineage>
</organism>
<comment type="caution">
    <text evidence="2">The sequence shown here is derived from an EMBL/GenBank/DDBJ whole genome shotgun (WGS) entry which is preliminary data.</text>
</comment>
<name>A0A1Y1SIH6_9GAMM</name>
<reference evidence="2 3" key="1">
    <citation type="submission" date="2013-04" db="EMBL/GenBank/DDBJ databases">
        <title>Oceanococcus atlanticus 22II-S10r2 Genome Sequencing.</title>
        <authorList>
            <person name="Lai Q."/>
            <person name="Li G."/>
            <person name="Shao Z."/>
        </authorList>
    </citation>
    <scope>NUCLEOTIDE SEQUENCE [LARGE SCALE GENOMIC DNA]</scope>
    <source>
        <strain evidence="2 3">22II-S10r2</strain>
    </source>
</reference>
<evidence type="ECO:0000313" key="3">
    <source>
        <dbReference type="Proteomes" id="UP000192342"/>
    </source>
</evidence>
<keyword evidence="3" id="KW-1185">Reference proteome</keyword>
<dbReference type="Proteomes" id="UP000192342">
    <property type="component" value="Unassembled WGS sequence"/>
</dbReference>
<dbReference type="STRING" id="1317117.ATO7_06320"/>
<protein>
    <submittedName>
        <fullName evidence="2">Uncharacterized protein</fullName>
    </submittedName>
</protein>
<evidence type="ECO:0000256" key="1">
    <source>
        <dbReference type="SAM" id="SignalP"/>
    </source>
</evidence>
<sequence>MNKQIVAFALLAGVSGVSAAASEVNLGMSSEYVFRGVPQSDGAQVWASFDYSFSQLGIYTGLWVSNAGLAGNEEVDAYVGYALPLSQDLSLDFGAIGYFDPSAAEGDTANNNSELYLGVNWQALNAYAYYNFGGTAVDDDESAYAEVNFALPVLADASLKLHVGYFEGVGDFYNALADDNYVDYGVSFIKDYGDAGQIALAVTATTIDADHGLNGVFAESERPQFTVGWSRSFGGFL</sequence>
<dbReference type="Pfam" id="PF09694">
    <property type="entry name" value="Gcw_chp"/>
    <property type="match status" value="1"/>
</dbReference>
<dbReference type="AlphaFoldDB" id="A0A1Y1SIH6"/>
<feature type="signal peptide" evidence="1">
    <location>
        <begin position="1"/>
        <end position="19"/>
    </location>
</feature>
<dbReference type="OrthoDB" id="9793561at2"/>
<evidence type="ECO:0000313" key="2">
    <source>
        <dbReference type="EMBL" id="ORE89473.1"/>
    </source>
</evidence>
<dbReference type="RefSeq" id="WP_083560618.1">
    <property type="nucleotide sequence ID" value="NZ_AQQV01000001.1"/>
</dbReference>
<gene>
    <name evidence="2" type="ORF">ATO7_06320</name>
</gene>